<keyword evidence="3" id="KW-0028">Amino-acid biosynthesis</keyword>
<dbReference type="GO" id="GO:0009094">
    <property type="term" value="P:L-phenylalanine biosynthetic process"/>
    <property type="evidence" value="ECO:0007669"/>
    <property type="project" value="UniProtKB-UniPathway"/>
</dbReference>
<dbReference type="UniPathway" id="UPA00121">
    <property type="reaction ID" value="UER00345"/>
</dbReference>
<dbReference type="Pfam" id="PF00800">
    <property type="entry name" value="PDT"/>
    <property type="match status" value="1"/>
</dbReference>
<evidence type="ECO:0000256" key="1">
    <source>
        <dbReference type="ARBA" id="ARBA00004741"/>
    </source>
</evidence>
<dbReference type="InterPro" id="IPR008242">
    <property type="entry name" value="Chor_mutase/pphenate_deHydtase"/>
</dbReference>
<dbReference type="SUPFAM" id="SSF55021">
    <property type="entry name" value="ACT-like"/>
    <property type="match status" value="1"/>
</dbReference>
<comment type="pathway">
    <text evidence="1">Amino-acid biosynthesis; L-phenylalanine biosynthesis; phenylpyruvate from prephenate: step 1/1.</text>
</comment>
<gene>
    <name evidence="9" type="ORF">UFOPK2310_01102</name>
</gene>
<reference evidence="9" key="1">
    <citation type="submission" date="2020-05" db="EMBL/GenBank/DDBJ databases">
        <authorList>
            <person name="Chiriac C."/>
            <person name="Salcher M."/>
            <person name="Ghai R."/>
            <person name="Kavagutti S V."/>
        </authorList>
    </citation>
    <scope>NUCLEOTIDE SEQUENCE</scope>
</reference>
<evidence type="ECO:0000256" key="2">
    <source>
        <dbReference type="ARBA" id="ARBA00013147"/>
    </source>
</evidence>
<feature type="compositionally biased region" description="Polar residues" evidence="7">
    <location>
        <begin position="1"/>
        <end position="11"/>
    </location>
</feature>
<dbReference type="PROSITE" id="PS00857">
    <property type="entry name" value="PREPHENATE_DEHYDR_1"/>
    <property type="match status" value="1"/>
</dbReference>
<evidence type="ECO:0000256" key="4">
    <source>
        <dbReference type="ARBA" id="ARBA00023141"/>
    </source>
</evidence>
<dbReference type="NCBIfam" id="NF008866">
    <property type="entry name" value="PRK11899.1"/>
    <property type="match status" value="1"/>
</dbReference>
<feature type="region of interest" description="Disordered" evidence="7">
    <location>
        <begin position="1"/>
        <end position="25"/>
    </location>
</feature>
<keyword evidence="4" id="KW-0057">Aromatic amino acid biosynthesis</keyword>
<accession>A0A6J6MYN1</accession>
<dbReference type="EMBL" id="CAEZWW010000139">
    <property type="protein sequence ID" value="CAB4679037.1"/>
    <property type="molecule type" value="Genomic_DNA"/>
</dbReference>
<sequence length="300" mass="32224">MTQASDDSTTPGGPADSASKIAYQGEPGSNSDAACQVVYPGLAAVPCATFEDVFAVMAESQADLAMIPVENSIAGRVADIHHLLPDSDLHIIGEYFMPIHFQLMTVPGARMEDIKVVRSHAHALGQCRRLIREHGWRAIVADDTAGAAREVAEAGDPTVAALAPRLAADLYGLTILATDVEDEHNNTTRFLTLARETNVPAPGSGPVITSFVFRVRNVPAALYKAMGGFATNGVNMTKLESYQLGGSFSATQFYADVEGHPEDRPLTLAFEELAFYTSYVRILGTYPASSFRADYEELPK</sequence>
<dbReference type="InterPro" id="IPR018528">
    <property type="entry name" value="Preph_deHydtase_CS"/>
</dbReference>
<dbReference type="Gene3D" id="3.40.190.10">
    <property type="entry name" value="Periplasmic binding protein-like II"/>
    <property type="match status" value="2"/>
</dbReference>
<dbReference type="EC" id="4.2.1.51" evidence="2"/>
<dbReference type="Gene3D" id="3.30.70.260">
    <property type="match status" value="1"/>
</dbReference>
<dbReference type="CDD" id="cd13631">
    <property type="entry name" value="PBP2_Ct-PDT_like"/>
    <property type="match status" value="1"/>
</dbReference>
<evidence type="ECO:0000256" key="7">
    <source>
        <dbReference type="SAM" id="MobiDB-lite"/>
    </source>
</evidence>
<dbReference type="PANTHER" id="PTHR21022">
    <property type="entry name" value="PREPHENATE DEHYDRATASE P PROTEIN"/>
    <property type="match status" value="1"/>
</dbReference>
<dbReference type="InterPro" id="IPR045865">
    <property type="entry name" value="ACT-like_dom_sf"/>
</dbReference>
<dbReference type="CDD" id="cd04905">
    <property type="entry name" value="ACT_CM-PDT"/>
    <property type="match status" value="1"/>
</dbReference>
<dbReference type="PANTHER" id="PTHR21022:SF19">
    <property type="entry name" value="PREPHENATE DEHYDRATASE-RELATED"/>
    <property type="match status" value="1"/>
</dbReference>
<evidence type="ECO:0000259" key="8">
    <source>
        <dbReference type="PROSITE" id="PS51171"/>
    </source>
</evidence>
<evidence type="ECO:0000256" key="6">
    <source>
        <dbReference type="ARBA" id="ARBA00023239"/>
    </source>
</evidence>
<evidence type="ECO:0000256" key="5">
    <source>
        <dbReference type="ARBA" id="ARBA00023222"/>
    </source>
</evidence>
<dbReference type="GO" id="GO:0004664">
    <property type="term" value="F:prephenate dehydratase activity"/>
    <property type="evidence" value="ECO:0007669"/>
    <property type="project" value="UniProtKB-EC"/>
</dbReference>
<dbReference type="InterPro" id="IPR001086">
    <property type="entry name" value="Preph_deHydtase"/>
</dbReference>
<feature type="domain" description="Prephenate dehydratase" evidence="8">
    <location>
        <begin position="20"/>
        <end position="195"/>
    </location>
</feature>
<proteinExistence type="predicted"/>
<name>A0A6J6MYN1_9ZZZZ</name>
<dbReference type="PROSITE" id="PS51171">
    <property type="entry name" value="PREPHENATE_DEHYDR_3"/>
    <property type="match status" value="1"/>
</dbReference>
<organism evidence="9">
    <name type="scientific">freshwater metagenome</name>
    <dbReference type="NCBI Taxonomy" id="449393"/>
    <lineage>
        <taxon>unclassified sequences</taxon>
        <taxon>metagenomes</taxon>
        <taxon>ecological metagenomes</taxon>
    </lineage>
</organism>
<dbReference type="GO" id="GO:0005737">
    <property type="term" value="C:cytoplasm"/>
    <property type="evidence" value="ECO:0007669"/>
    <property type="project" value="TreeGrafter"/>
</dbReference>
<keyword evidence="6" id="KW-0456">Lyase</keyword>
<dbReference type="PIRSF" id="PIRSF001500">
    <property type="entry name" value="Chor_mut_pdt_Ppr"/>
    <property type="match status" value="1"/>
</dbReference>
<protein>
    <recommendedName>
        <fullName evidence="2">prephenate dehydratase</fullName>
        <ecNumber evidence="2">4.2.1.51</ecNumber>
    </recommendedName>
</protein>
<evidence type="ECO:0000256" key="3">
    <source>
        <dbReference type="ARBA" id="ARBA00022605"/>
    </source>
</evidence>
<dbReference type="SUPFAM" id="SSF53850">
    <property type="entry name" value="Periplasmic binding protein-like II"/>
    <property type="match status" value="1"/>
</dbReference>
<evidence type="ECO:0000313" key="9">
    <source>
        <dbReference type="EMBL" id="CAB4679037.1"/>
    </source>
</evidence>
<keyword evidence="5" id="KW-0584">Phenylalanine biosynthesis</keyword>
<dbReference type="AlphaFoldDB" id="A0A6J6MYN1"/>